<dbReference type="Proteomes" id="UP001501771">
    <property type="component" value="Unassembled WGS sequence"/>
</dbReference>
<protein>
    <recommendedName>
        <fullName evidence="4">Transposase</fullName>
    </recommendedName>
</protein>
<dbReference type="EMBL" id="BAAAQR010000006">
    <property type="protein sequence ID" value="GAA2146498.1"/>
    <property type="molecule type" value="Genomic_DNA"/>
</dbReference>
<accession>A0ABP5LFT3</accession>
<gene>
    <name evidence="2" type="ORF">GCM10009844_22630</name>
</gene>
<name>A0ABP5LFT3_9ACTN</name>
<reference evidence="3" key="1">
    <citation type="journal article" date="2019" name="Int. J. Syst. Evol. Microbiol.">
        <title>The Global Catalogue of Microorganisms (GCM) 10K type strain sequencing project: providing services to taxonomists for standard genome sequencing and annotation.</title>
        <authorList>
            <consortium name="The Broad Institute Genomics Platform"/>
            <consortium name="The Broad Institute Genome Sequencing Center for Infectious Disease"/>
            <person name="Wu L."/>
            <person name="Ma J."/>
        </authorList>
    </citation>
    <scope>NUCLEOTIDE SEQUENCE [LARGE SCALE GENOMIC DNA]</scope>
    <source>
        <strain evidence="3">JCM 16022</strain>
    </source>
</reference>
<sequence>MSRHHYNTWTRVRAVLESPGLYELATGLDWDPPVGRPRANPTYVVLGFGVLARLARSGIRVELDLAEPHTWAAVRQIMVAAIARHGLDLPPPGPRPPKWDHWRWMRDYVLATDEGIADLGRLHPPIAVAAARRLGLLDPAGPGSFTHPHPSRAVYGDGTLVRPMYRPPETVLLDNDDGTQTPAYLDPATGALHPEPRGRFDPDLQPHHGKGGSVRTHGYVCWHTRGPRPYQRIDLACGHTPAPGAEAATAVALLREVHRAAGTGIQAVVYDGALRGSHIDQVMRDYGYPVLAKQATGTPETDAGDHLEAVSLARTPQGRRVRTYPLGTATHDLPTGPCTHQIATTGGQVVEIDLNEAGDPTIVATLVRRSVKRSRRANGRYRFNVGYELNCPASTFTIWLSPHATATDPSRPEQLRVLAPGDPDAQRLHGLRSDAEGFHSSFKRTLLVDRQMSLGWRRGLVDLYCFTLLNNALAEHRAAEEDRSGRMASPSALRGGG</sequence>
<organism evidence="2 3">
    <name type="scientific">Nocardioides koreensis</name>
    <dbReference type="NCBI Taxonomy" id="433651"/>
    <lineage>
        <taxon>Bacteria</taxon>
        <taxon>Bacillati</taxon>
        <taxon>Actinomycetota</taxon>
        <taxon>Actinomycetes</taxon>
        <taxon>Propionibacteriales</taxon>
        <taxon>Nocardioidaceae</taxon>
        <taxon>Nocardioides</taxon>
    </lineage>
</organism>
<evidence type="ECO:0000313" key="2">
    <source>
        <dbReference type="EMBL" id="GAA2146498.1"/>
    </source>
</evidence>
<feature type="region of interest" description="Disordered" evidence="1">
    <location>
        <begin position="478"/>
        <end position="497"/>
    </location>
</feature>
<evidence type="ECO:0000256" key="1">
    <source>
        <dbReference type="SAM" id="MobiDB-lite"/>
    </source>
</evidence>
<evidence type="ECO:0000313" key="3">
    <source>
        <dbReference type="Proteomes" id="UP001501771"/>
    </source>
</evidence>
<evidence type="ECO:0008006" key="4">
    <source>
        <dbReference type="Google" id="ProtNLM"/>
    </source>
</evidence>
<keyword evidence="3" id="KW-1185">Reference proteome</keyword>
<comment type="caution">
    <text evidence="2">The sequence shown here is derived from an EMBL/GenBank/DDBJ whole genome shotgun (WGS) entry which is preliminary data.</text>
</comment>
<dbReference type="RefSeq" id="WP_344151692.1">
    <property type="nucleotide sequence ID" value="NZ_BAAAQR010000006.1"/>
</dbReference>
<proteinExistence type="predicted"/>